<reference evidence="2 3" key="1">
    <citation type="submission" date="2021-06" db="EMBL/GenBank/DDBJ databases">
        <title>A haploid diamondback moth (Plutella xylostella L.) genome assembly resolves 31 chromosomes and identifies a diamide resistance mutation.</title>
        <authorList>
            <person name="Ward C.M."/>
            <person name="Perry K.D."/>
            <person name="Baker G."/>
            <person name="Powis K."/>
            <person name="Heckel D.G."/>
            <person name="Baxter S.W."/>
        </authorList>
    </citation>
    <scope>NUCLEOTIDE SEQUENCE [LARGE SCALE GENOMIC DNA]</scope>
    <source>
        <strain evidence="2 3">LV</strain>
        <tissue evidence="2">Single pupa</tissue>
    </source>
</reference>
<accession>A0ABQ7QFI2</accession>
<keyword evidence="3" id="KW-1185">Reference proteome</keyword>
<evidence type="ECO:0000313" key="3">
    <source>
        <dbReference type="Proteomes" id="UP000823941"/>
    </source>
</evidence>
<feature type="compositionally biased region" description="Polar residues" evidence="1">
    <location>
        <begin position="315"/>
        <end position="325"/>
    </location>
</feature>
<feature type="compositionally biased region" description="Polar residues" evidence="1">
    <location>
        <begin position="187"/>
        <end position="200"/>
    </location>
</feature>
<gene>
    <name evidence="2" type="ORF">JYU34_010870</name>
</gene>
<comment type="caution">
    <text evidence="2">The sequence shown here is derived from an EMBL/GenBank/DDBJ whole genome shotgun (WGS) entry which is preliminary data.</text>
</comment>
<feature type="compositionally biased region" description="Polar residues" evidence="1">
    <location>
        <begin position="806"/>
        <end position="815"/>
    </location>
</feature>
<feature type="region of interest" description="Disordered" evidence="1">
    <location>
        <begin position="750"/>
        <end position="875"/>
    </location>
</feature>
<dbReference type="Proteomes" id="UP000823941">
    <property type="component" value="Chromosome 15"/>
</dbReference>
<evidence type="ECO:0000256" key="1">
    <source>
        <dbReference type="SAM" id="MobiDB-lite"/>
    </source>
</evidence>
<feature type="region of interest" description="Disordered" evidence="1">
    <location>
        <begin position="179"/>
        <end position="200"/>
    </location>
</feature>
<evidence type="ECO:0000313" key="2">
    <source>
        <dbReference type="EMBL" id="KAG7303954.1"/>
    </source>
</evidence>
<organism evidence="2 3">
    <name type="scientific">Plutella xylostella</name>
    <name type="common">Diamondback moth</name>
    <name type="synonym">Plutella maculipennis</name>
    <dbReference type="NCBI Taxonomy" id="51655"/>
    <lineage>
        <taxon>Eukaryota</taxon>
        <taxon>Metazoa</taxon>
        <taxon>Ecdysozoa</taxon>
        <taxon>Arthropoda</taxon>
        <taxon>Hexapoda</taxon>
        <taxon>Insecta</taxon>
        <taxon>Pterygota</taxon>
        <taxon>Neoptera</taxon>
        <taxon>Endopterygota</taxon>
        <taxon>Lepidoptera</taxon>
        <taxon>Glossata</taxon>
        <taxon>Ditrysia</taxon>
        <taxon>Yponomeutoidea</taxon>
        <taxon>Plutellidae</taxon>
        <taxon>Plutella</taxon>
    </lineage>
</organism>
<feature type="region of interest" description="Disordered" evidence="1">
    <location>
        <begin position="313"/>
        <end position="339"/>
    </location>
</feature>
<protein>
    <submittedName>
        <fullName evidence="2">Uncharacterized protein</fullName>
    </submittedName>
</protein>
<sequence>MKHSKKSETPWTPIKLNCCRRRWHTNFKTSKYTKSSFHESVLSRKEKQYYTQIFFASVSQTAFTRKSWESDIGGNRKVIAQISYRKGIPYCHTSDFVNILFLDNILRGENNLVDCLKDILFEDKQKISSDNFEKITTKEEAKTTKTETVITHPRRKTNSLSNPQILEKSLDKLYRTKEKPACPVTQGPEQTSTLNDTPLNQYKTKTVPRENETFCSHKTEIKCHHPRYNGTSDQAEKMKTSDEPNRTEIISVKCQNPHKISYYPRRPVSTLPKVKKTKICIDQAIDASHLKNINDESLANKSEGNNFPALKVKKSANNIPTSVNDGSRKGNESSKQIFKSKNKEKTEYVIIFSRRKKKKDLAKETNDFAEISNLLKIIFFDSVFDSHNDKHLNIKKKNQNHNLEMNIDAKKISFKISEAKLKKYSVKNKISKHKHGFIFPEVTSSVMRAKKVDDDDDWIDCLVPRTCPVKNKKKEKKEKTCTEPKKKEKKKKKKKLPPCQEEIVVCKREKPPCQKDDEDDDKLCEIPECKRELLERLFDDCFEKTEGQCGLKACCKMPSCKKAQMRKLLMPCDSDSSVGSVTNATTSKSYEIQSKSNNTDDEQPCGCDQIKSLQSQMDMLQKFVQSKLEESISHIMKASKEKKPTPCKYLGTSLLNAGSTQTSEFAINDPTKCPPSCATVPETQSKLECVEGCPAKPKVKKSYCQLKREEEKTSQTTKSFCAQKRGGSAKLPCDANCHCSKEPQGHCEDDCPSRPKKTATTSKVTQTEQKRRNVTTFTMDTPARTQKHTNTESAETLQLRKKESPTYVQNHTNYFGSDLGSRGSSFTRNPQHGNSSGVSPMPSLTQYDSGHSSRTSSEYSTVDKVQNILGNQYGR</sequence>
<dbReference type="EMBL" id="JAHIBW010000015">
    <property type="protein sequence ID" value="KAG7303954.1"/>
    <property type="molecule type" value="Genomic_DNA"/>
</dbReference>
<proteinExistence type="predicted"/>
<feature type="compositionally biased region" description="Polar residues" evidence="1">
    <location>
        <begin position="758"/>
        <end position="767"/>
    </location>
</feature>
<feature type="compositionally biased region" description="Polar residues" evidence="1">
    <location>
        <begin position="822"/>
        <end position="875"/>
    </location>
</feature>
<name>A0ABQ7QFI2_PLUXY</name>